<dbReference type="InterPro" id="IPR044068">
    <property type="entry name" value="CB"/>
</dbReference>
<dbReference type="AlphaFoldDB" id="A0A087CUD2"/>
<evidence type="ECO:0000313" key="5">
    <source>
        <dbReference type="EMBL" id="KFI86882.1"/>
    </source>
</evidence>
<organism evidence="5 6">
    <name type="scientific">Bifidobacterium pullorum subsp. saeculare DSM 6531 = LMG 14934</name>
    <dbReference type="NCBI Taxonomy" id="1437611"/>
    <lineage>
        <taxon>Bacteria</taxon>
        <taxon>Bacillati</taxon>
        <taxon>Actinomycetota</taxon>
        <taxon>Actinomycetes</taxon>
        <taxon>Bifidobacteriales</taxon>
        <taxon>Bifidobacteriaceae</taxon>
        <taxon>Bifidobacterium</taxon>
    </lineage>
</organism>
<dbReference type="RefSeq" id="WP_033510006.1">
    <property type="nucleotide sequence ID" value="NZ_JDTM01000012.1"/>
</dbReference>
<evidence type="ECO:0000259" key="4">
    <source>
        <dbReference type="PROSITE" id="PS51900"/>
    </source>
</evidence>
<comment type="caution">
    <text evidence="5">The sequence shown here is derived from an EMBL/GenBank/DDBJ whole genome shotgun (WGS) entry which is preliminary data.</text>
</comment>
<dbReference type="InterPro" id="IPR011010">
    <property type="entry name" value="DNA_brk_join_enz"/>
</dbReference>
<dbReference type="SUPFAM" id="SSF56349">
    <property type="entry name" value="DNA breaking-rejoining enzymes"/>
    <property type="match status" value="1"/>
</dbReference>
<reference evidence="5 6" key="1">
    <citation type="submission" date="2014-03" db="EMBL/GenBank/DDBJ databases">
        <title>Genomics of Bifidobacteria.</title>
        <authorList>
            <person name="Ventura M."/>
            <person name="Milani C."/>
            <person name="Lugli G.A."/>
        </authorList>
    </citation>
    <scope>NUCLEOTIDE SEQUENCE [LARGE SCALE GENOMIC DNA]</scope>
    <source>
        <strain evidence="5 6">LMG 14934</strain>
    </source>
</reference>
<accession>A0A087CUD2</accession>
<sequence>MAKSWIDDAWLRDAVDRDGNRIPPTAAMRRAAGADPEKAKKTIPPEHRTARYGKGSRWVVYWNAPDGRRRKAFRSRADAEAFRAGMEDDLRSGRYIDPRGGERTVADAYREWIGTLVNIKESTAAGYESAYRTTIGPKWAGTPLGAIDRSMVTAWVRDLLDGNAPGPLKGPLAASTVTQRLFVLTMILDHAVRMRLIPANPASGIRVRATPSTRVRYLTADQIRRTADAAETLVSPHGRRIGSRRDRTMILLLAYTGMRAAGPRVRPARVPSSRSWACLLMFRTRLCVRPRRRAE</sequence>
<dbReference type="InterPro" id="IPR010998">
    <property type="entry name" value="Integrase_recombinase_N"/>
</dbReference>
<evidence type="ECO:0000256" key="1">
    <source>
        <dbReference type="ARBA" id="ARBA00023125"/>
    </source>
</evidence>
<evidence type="ECO:0000256" key="3">
    <source>
        <dbReference type="SAM" id="MobiDB-lite"/>
    </source>
</evidence>
<dbReference type="PROSITE" id="PS51900">
    <property type="entry name" value="CB"/>
    <property type="match status" value="1"/>
</dbReference>
<feature type="region of interest" description="Disordered" evidence="3">
    <location>
        <begin position="17"/>
        <end position="48"/>
    </location>
</feature>
<evidence type="ECO:0000313" key="6">
    <source>
        <dbReference type="Proteomes" id="UP000029040"/>
    </source>
</evidence>
<dbReference type="EMBL" id="JGZM01000005">
    <property type="protein sequence ID" value="KFI86882.1"/>
    <property type="molecule type" value="Genomic_DNA"/>
</dbReference>
<proteinExistence type="predicted"/>
<evidence type="ECO:0000256" key="2">
    <source>
        <dbReference type="PROSITE-ProRule" id="PRU01248"/>
    </source>
</evidence>
<feature type="compositionally biased region" description="Basic and acidic residues" evidence="3">
    <location>
        <begin position="35"/>
        <end position="48"/>
    </location>
</feature>
<keyword evidence="1 2" id="KW-0238">DNA-binding</keyword>
<protein>
    <submittedName>
        <fullName evidence="5">Site-specific recombinase XerD</fullName>
    </submittedName>
</protein>
<name>A0A087CUD2_9BIFI</name>
<dbReference type="GO" id="GO:0003677">
    <property type="term" value="F:DNA binding"/>
    <property type="evidence" value="ECO:0007669"/>
    <property type="project" value="UniProtKB-UniRule"/>
</dbReference>
<dbReference type="Proteomes" id="UP000029040">
    <property type="component" value="Unassembled WGS sequence"/>
</dbReference>
<dbReference type="Gene3D" id="1.10.150.130">
    <property type="match status" value="1"/>
</dbReference>
<gene>
    <name evidence="5" type="ORF">BSAE_1147</name>
</gene>
<feature type="domain" description="Core-binding (CB)" evidence="4">
    <location>
        <begin position="103"/>
        <end position="192"/>
    </location>
</feature>